<dbReference type="GO" id="GO:0016322">
    <property type="term" value="P:neuron remodeling"/>
    <property type="evidence" value="ECO:0007669"/>
    <property type="project" value="UniProtKB-ARBA"/>
</dbReference>
<feature type="domain" description="Caspase family p10" evidence="10">
    <location>
        <begin position="447"/>
        <end position="541"/>
    </location>
</feature>
<dbReference type="SUPFAM" id="SSF52129">
    <property type="entry name" value="Caspase-like"/>
    <property type="match status" value="2"/>
</dbReference>
<feature type="compositionally biased region" description="Low complexity" evidence="8">
    <location>
        <begin position="853"/>
        <end position="866"/>
    </location>
</feature>
<dbReference type="CDD" id="cd00032">
    <property type="entry name" value="CASc"/>
    <property type="match status" value="2"/>
</dbReference>
<organism evidence="12 13">
    <name type="scientific">Tenebrio molitor</name>
    <name type="common">Yellow mealworm beetle</name>
    <dbReference type="NCBI Taxonomy" id="7067"/>
    <lineage>
        <taxon>Eukaryota</taxon>
        <taxon>Metazoa</taxon>
        <taxon>Ecdysozoa</taxon>
        <taxon>Arthropoda</taxon>
        <taxon>Hexapoda</taxon>
        <taxon>Insecta</taxon>
        <taxon>Pterygota</taxon>
        <taxon>Neoptera</taxon>
        <taxon>Endopterygota</taxon>
        <taxon>Coleoptera</taxon>
        <taxon>Polyphaga</taxon>
        <taxon>Cucujiformia</taxon>
        <taxon>Tenebrionidae</taxon>
        <taxon>Tenebrio</taxon>
    </lineage>
</organism>
<comment type="similarity">
    <text evidence="1 7">Belongs to the peptidase C14A family.</text>
</comment>
<dbReference type="InterPro" id="IPR033139">
    <property type="entry name" value="Caspase_cys_AS"/>
</dbReference>
<feature type="transmembrane region" description="Helical" evidence="9">
    <location>
        <begin position="115"/>
        <end position="135"/>
    </location>
</feature>
<evidence type="ECO:0000256" key="2">
    <source>
        <dbReference type="ARBA" id="ARBA00022670"/>
    </source>
</evidence>
<feature type="domain" description="Caspase family p20" evidence="11">
    <location>
        <begin position="571"/>
        <end position="694"/>
    </location>
</feature>
<dbReference type="Pfam" id="PF00656">
    <property type="entry name" value="Peptidase_C14"/>
    <property type="match status" value="2"/>
</dbReference>
<evidence type="ECO:0000259" key="11">
    <source>
        <dbReference type="PROSITE" id="PS50208"/>
    </source>
</evidence>
<name>A0A8J6HD15_TENMO</name>
<evidence type="ECO:0000256" key="3">
    <source>
        <dbReference type="ARBA" id="ARBA00022703"/>
    </source>
</evidence>
<feature type="transmembrane region" description="Helical" evidence="9">
    <location>
        <begin position="83"/>
        <end position="103"/>
    </location>
</feature>
<keyword evidence="6" id="KW-0865">Zymogen</keyword>
<dbReference type="GO" id="GO:0045751">
    <property type="term" value="P:negative regulation of Toll signaling pathway"/>
    <property type="evidence" value="ECO:0007669"/>
    <property type="project" value="UniProtKB-ARBA"/>
</dbReference>
<keyword evidence="9" id="KW-0472">Membrane</keyword>
<keyword evidence="5" id="KW-0788">Thiol protease</keyword>
<accession>A0A8J6HD15</accession>
<dbReference type="GO" id="GO:0045476">
    <property type="term" value="P:nurse cell apoptotic process"/>
    <property type="evidence" value="ECO:0007669"/>
    <property type="project" value="UniProtKB-ARBA"/>
</dbReference>
<dbReference type="InterPro" id="IPR029030">
    <property type="entry name" value="Caspase-like_dom_sf"/>
</dbReference>
<evidence type="ECO:0000313" key="13">
    <source>
        <dbReference type="Proteomes" id="UP000719412"/>
    </source>
</evidence>
<dbReference type="SMART" id="SM00115">
    <property type="entry name" value="CASc"/>
    <property type="match status" value="2"/>
</dbReference>
<keyword evidence="13" id="KW-1185">Reference proteome</keyword>
<dbReference type="InterPro" id="IPR001309">
    <property type="entry name" value="Pept_C14_p20"/>
</dbReference>
<dbReference type="InterPro" id="IPR002138">
    <property type="entry name" value="Pept_C14_p10"/>
</dbReference>
<feature type="compositionally biased region" description="Acidic residues" evidence="8">
    <location>
        <begin position="869"/>
        <end position="883"/>
    </location>
</feature>
<keyword evidence="2" id="KW-0645">Protease</keyword>
<keyword evidence="3" id="KW-0053">Apoptosis</keyword>
<dbReference type="GO" id="GO:1990525">
    <property type="term" value="F:BIR domain binding"/>
    <property type="evidence" value="ECO:0007669"/>
    <property type="project" value="UniProtKB-ARBA"/>
</dbReference>
<keyword evidence="4" id="KW-0378">Hydrolase</keyword>
<dbReference type="Gene3D" id="3.40.50.1460">
    <property type="match status" value="2"/>
</dbReference>
<dbReference type="InterPro" id="IPR002398">
    <property type="entry name" value="Pept_C14"/>
</dbReference>
<feature type="domain" description="Caspase family p20" evidence="11">
    <location>
        <begin position="301"/>
        <end position="424"/>
    </location>
</feature>
<evidence type="ECO:0000256" key="6">
    <source>
        <dbReference type="ARBA" id="ARBA00023145"/>
    </source>
</evidence>
<feature type="domain" description="Caspase family p10" evidence="10">
    <location>
        <begin position="716"/>
        <end position="805"/>
    </location>
</feature>
<evidence type="ECO:0000256" key="9">
    <source>
        <dbReference type="SAM" id="Phobius"/>
    </source>
</evidence>
<protein>
    <submittedName>
        <fullName evidence="12">Uncharacterized protein</fullName>
    </submittedName>
</protein>
<proteinExistence type="inferred from homology"/>
<dbReference type="GO" id="GO:0006508">
    <property type="term" value="P:proteolysis"/>
    <property type="evidence" value="ECO:0007669"/>
    <property type="project" value="UniProtKB-KW"/>
</dbReference>
<dbReference type="GO" id="GO:0043525">
    <property type="term" value="P:positive regulation of neuron apoptotic process"/>
    <property type="evidence" value="ECO:0007669"/>
    <property type="project" value="TreeGrafter"/>
</dbReference>
<dbReference type="PANTHER" id="PTHR10454">
    <property type="entry name" value="CASPASE"/>
    <property type="match status" value="1"/>
</dbReference>
<evidence type="ECO:0000259" key="10">
    <source>
        <dbReference type="PROSITE" id="PS50207"/>
    </source>
</evidence>
<evidence type="ECO:0000256" key="5">
    <source>
        <dbReference type="ARBA" id="ARBA00022807"/>
    </source>
</evidence>
<feature type="transmembrane region" description="Helical" evidence="9">
    <location>
        <begin position="160"/>
        <end position="186"/>
    </location>
</feature>
<feature type="transmembrane region" description="Helical" evidence="9">
    <location>
        <begin position="52"/>
        <end position="71"/>
    </location>
</feature>
<dbReference type="PRINTS" id="PR00376">
    <property type="entry name" value="IL1BCENZYME"/>
</dbReference>
<keyword evidence="9" id="KW-1133">Transmembrane helix</keyword>
<dbReference type="PROSITE" id="PS50208">
    <property type="entry name" value="CASPASE_P20"/>
    <property type="match status" value="2"/>
</dbReference>
<evidence type="ECO:0000313" key="12">
    <source>
        <dbReference type="EMBL" id="KAH0811443.1"/>
    </source>
</evidence>
<dbReference type="PROSITE" id="PS01121">
    <property type="entry name" value="CASPASE_HIS"/>
    <property type="match status" value="1"/>
</dbReference>
<dbReference type="InterPro" id="IPR011600">
    <property type="entry name" value="Pept_C14_caspase"/>
</dbReference>
<evidence type="ECO:0000256" key="8">
    <source>
        <dbReference type="SAM" id="MobiDB-lite"/>
    </source>
</evidence>
<keyword evidence="9" id="KW-0812">Transmembrane</keyword>
<dbReference type="GO" id="GO:0004197">
    <property type="term" value="F:cysteine-type endopeptidase activity"/>
    <property type="evidence" value="ECO:0007669"/>
    <property type="project" value="InterPro"/>
</dbReference>
<dbReference type="InterPro" id="IPR015917">
    <property type="entry name" value="Pept_C14A"/>
</dbReference>
<evidence type="ECO:0000256" key="1">
    <source>
        <dbReference type="ARBA" id="ARBA00010134"/>
    </source>
</evidence>
<dbReference type="Proteomes" id="UP000719412">
    <property type="component" value="Unassembled WGS sequence"/>
</dbReference>
<comment type="caution">
    <text evidence="12">The sequence shown here is derived from an EMBL/GenBank/DDBJ whole genome shotgun (WGS) entry which is preliminary data.</text>
</comment>
<dbReference type="PROSITE" id="PS50207">
    <property type="entry name" value="CASPASE_P10"/>
    <property type="match status" value="2"/>
</dbReference>
<dbReference type="FunFam" id="3.40.50.1460:FF:000001">
    <property type="entry name" value="Caspase-3 preproprotein"/>
    <property type="match status" value="1"/>
</dbReference>
<evidence type="ECO:0000256" key="7">
    <source>
        <dbReference type="RuleBase" id="RU003971"/>
    </source>
</evidence>
<dbReference type="PROSITE" id="PS01122">
    <property type="entry name" value="CASPASE_CYS"/>
    <property type="match status" value="1"/>
</dbReference>
<feature type="region of interest" description="Disordered" evidence="8">
    <location>
        <begin position="851"/>
        <end position="927"/>
    </location>
</feature>
<gene>
    <name evidence="12" type="ORF">GEV33_011344</name>
</gene>
<reference evidence="12" key="1">
    <citation type="journal article" date="2020" name="J Insects Food Feed">
        <title>The yellow mealworm (Tenebrio molitor) genome: a resource for the emerging insects as food and feed industry.</title>
        <authorList>
            <person name="Eriksson T."/>
            <person name="Andere A."/>
            <person name="Kelstrup H."/>
            <person name="Emery V."/>
            <person name="Picard C."/>
        </authorList>
    </citation>
    <scope>NUCLEOTIDE SEQUENCE</scope>
    <source>
        <strain evidence="12">Stoneville</strain>
        <tissue evidence="12">Whole head</tissue>
    </source>
</reference>
<dbReference type="EMBL" id="JABDTM020026802">
    <property type="protein sequence ID" value="KAH0811443.1"/>
    <property type="molecule type" value="Genomic_DNA"/>
</dbReference>
<evidence type="ECO:0000256" key="4">
    <source>
        <dbReference type="ARBA" id="ARBA00022801"/>
    </source>
</evidence>
<dbReference type="InterPro" id="IPR016129">
    <property type="entry name" value="Caspase_his_AS"/>
</dbReference>
<dbReference type="GO" id="GO:0005737">
    <property type="term" value="C:cytoplasm"/>
    <property type="evidence" value="ECO:0007669"/>
    <property type="project" value="TreeGrafter"/>
</dbReference>
<sequence length="978" mass="110268">MELSQVELKVKVKQIAGVVCAIQGLAWTTMSLICIILYNYETITRSDIGITSYWDLVRISIYGMFFVGAMFPNQTPTGRVFTGLAWIHFLLNVLWTVMSLLILRTQTTRRRLTAWSYLTLTICALDFVTVLILGVDYNNSISGYFINNAALQKMVCANGILPVLVIAVKGFVLWIMNVCLGFTLLLTTRRLKKVVDLEPFNDEEKKCAQLKAPKKPDRKLACAKVSLTLPINFLKQARTPMATVNHGIVITTSNICVANIRKNVTTFYRGPYFIISEKPKTTNDDLAPAPNADCYKMNHTRRGIAVIFNHVNFSMPECPKRDGSDKDRDDLIELLVELDFEILRYDDPPFRQVARALEQVSKMDHSDSDCLVIVVMSHGDNGKLYAKDREYSTAMLWKYFNAKSCPSLAGKPKLFFVQACRGTKVHPGHVLHYSSGVEEDGAGANDGFYTIPVMADILVMYSTVEGFYSWRNPKEGGYFVQALVKLLRKYNRTKDLLTILTFVNREVAVNFVSESEDPHYDEQKQMCSIVSMLTRLVYFDKNSHAREKSEKTDDNVAPAPDADCYDMTHTRRGIAVIFNHVNFSLPDCPKRNGSDKDCDDLIEMLSDLGFEVLNYNDLRYEELVGALEQVSQMDHNESDCLVIVVMTYGHTDTLSAKDQEYSTKTLWKYFTAQSCPSLAGKPKLLFIEASGGKEPHPSHSLRYSTRVESDSVSNDISYTIPVMADILIVYSTVEGFTSWRDPINGSYFIQSLVKQLKEYNGTKDLLTILTFVNREVAVNVTTYKSRHPGYGRGTQMCSIVSMLTRLVASDRKTPKKCVTTFGNMAEDDAIFDPSLKKKKKKKKTAFDIEAALAEGTTETPENNTTEAELKEEEQDDANVDIDLDFTKKKKKKKKQPFTAEDQDAALGDGKDDAGNEGGNQDDTAIDDSFDLEVDFSKTKKKKKKRNLGDLIAEADEKHEDKENGIYFDILFSALYRSI</sequence>
<reference evidence="12" key="2">
    <citation type="submission" date="2021-08" db="EMBL/GenBank/DDBJ databases">
        <authorList>
            <person name="Eriksson T."/>
        </authorList>
    </citation>
    <scope>NUCLEOTIDE SEQUENCE</scope>
    <source>
        <strain evidence="12">Stoneville</strain>
        <tissue evidence="12">Whole head</tissue>
    </source>
</reference>
<dbReference type="AlphaFoldDB" id="A0A8J6HD15"/>
<dbReference type="PANTHER" id="PTHR10454:SF232">
    <property type="entry name" value="AT03047P-RELATED"/>
    <property type="match status" value="1"/>
</dbReference>
<feature type="transmembrane region" description="Helical" evidence="9">
    <location>
        <begin position="15"/>
        <end position="40"/>
    </location>
</feature>